<sequence length="354" mass="40254">MRVALITAVDPFEESGGAERTLTRWLSHLADNGYEVDVLTYGEESDGTRVGCSVKRLDDKCPITSIDRFCRTEDLDVVLTQSGWGDIALWAANRHGIHSLLCVMSDFDLNLKSGIASDAGPTRAIAVSDDYRERATDVYDCSVQTVYQPIDFEYYTVPDLARETYTLINPINYKGGELFKRLAQQSDDEQFLAKMGWFHQRNEDLTFDRDIYDIYSQTVSEYVPSPEEPDLSPVPNIEFVIDGDIRDIYRRTKVLLVPSQWDESFGRVVIEAMHNGIPVVASNVGGIPEACGDAAILVDDYESVDAWEEHLNTLEDRDTYEEYVRKSRARADRYRERQPGEIRAFESEVNKLIE</sequence>
<feature type="domain" description="Glycosyl transferase family 1" evidence="1">
    <location>
        <begin position="239"/>
        <end position="325"/>
    </location>
</feature>
<dbReference type="GO" id="GO:0016757">
    <property type="term" value="F:glycosyltransferase activity"/>
    <property type="evidence" value="ECO:0007669"/>
    <property type="project" value="InterPro"/>
</dbReference>
<accession>A0A238XQV7</accession>
<dbReference type="EMBL" id="FZNQ01000021">
    <property type="protein sequence ID" value="SNR61082.1"/>
    <property type="molecule type" value="Genomic_DNA"/>
</dbReference>
<protein>
    <submittedName>
        <fullName evidence="2">Glycosyltransferase involved in cell wall bisynthesis</fullName>
    </submittedName>
</protein>
<name>A0A238XQV7_HALVU</name>
<dbReference type="AlphaFoldDB" id="A0A238XQV7"/>
<organism evidence="2 3">
    <name type="scientific">Halorubrum vacuolatum</name>
    <name type="common">Natronobacterium vacuolatum</name>
    <dbReference type="NCBI Taxonomy" id="63740"/>
    <lineage>
        <taxon>Archaea</taxon>
        <taxon>Methanobacteriati</taxon>
        <taxon>Methanobacteriota</taxon>
        <taxon>Stenosarchaea group</taxon>
        <taxon>Halobacteria</taxon>
        <taxon>Halobacteriales</taxon>
        <taxon>Haloferacaceae</taxon>
        <taxon>Halorubrum</taxon>
    </lineage>
</organism>
<evidence type="ECO:0000313" key="3">
    <source>
        <dbReference type="Proteomes" id="UP000198397"/>
    </source>
</evidence>
<dbReference type="Pfam" id="PF00534">
    <property type="entry name" value="Glycos_transf_1"/>
    <property type="match status" value="1"/>
</dbReference>
<dbReference type="SUPFAM" id="SSF53756">
    <property type="entry name" value="UDP-Glycosyltransferase/glycogen phosphorylase"/>
    <property type="match status" value="1"/>
</dbReference>
<gene>
    <name evidence="2" type="ORF">SAMN06264855_12128</name>
</gene>
<keyword evidence="2" id="KW-0808">Transferase</keyword>
<evidence type="ECO:0000313" key="2">
    <source>
        <dbReference type="EMBL" id="SNR61082.1"/>
    </source>
</evidence>
<reference evidence="2 3" key="1">
    <citation type="submission" date="2017-06" db="EMBL/GenBank/DDBJ databases">
        <authorList>
            <person name="Kim H.J."/>
            <person name="Triplett B.A."/>
        </authorList>
    </citation>
    <scope>NUCLEOTIDE SEQUENCE [LARGE SCALE GENOMIC DNA]</scope>
    <source>
        <strain evidence="2 3">DSM 8800</strain>
    </source>
</reference>
<dbReference type="InterPro" id="IPR001296">
    <property type="entry name" value="Glyco_trans_1"/>
</dbReference>
<dbReference type="PANTHER" id="PTHR12526">
    <property type="entry name" value="GLYCOSYLTRANSFERASE"/>
    <property type="match status" value="1"/>
</dbReference>
<evidence type="ECO:0000259" key="1">
    <source>
        <dbReference type="Pfam" id="PF00534"/>
    </source>
</evidence>
<dbReference type="Gene3D" id="3.40.50.2000">
    <property type="entry name" value="Glycogen Phosphorylase B"/>
    <property type="match status" value="2"/>
</dbReference>
<keyword evidence="3" id="KW-1185">Reference proteome</keyword>
<dbReference type="CDD" id="cd03801">
    <property type="entry name" value="GT4_PimA-like"/>
    <property type="match status" value="1"/>
</dbReference>
<dbReference type="Proteomes" id="UP000198397">
    <property type="component" value="Unassembled WGS sequence"/>
</dbReference>
<proteinExistence type="predicted"/>